<dbReference type="PANTHER" id="PTHR30250:SF24">
    <property type="entry name" value="STAGE V SPORULATION PROTEIN B"/>
    <property type="match status" value="1"/>
</dbReference>
<evidence type="ECO:0000256" key="6">
    <source>
        <dbReference type="SAM" id="Phobius"/>
    </source>
</evidence>
<organism evidence="7 8">
    <name type="scientific">Candidatus Blautia faecigallinarum</name>
    <dbReference type="NCBI Taxonomy" id="2838488"/>
    <lineage>
        <taxon>Bacteria</taxon>
        <taxon>Bacillati</taxon>
        <taxon>Bacillota</taxon>
        <taxon>Clostridia</taxon>
        <taxon>Lachnospirales</taxon>
        <taxon>Lachnospiraceae</taxon>
        <taxon>Blautia</taxon>
    </lineage>
</organism>
<evidence type="ECO:0000256" key="4">
    <source>
        <dbReference type="ARBA" id="ARBA00022989"/>
    </source>
</evidence>
<dbReference type="PANTHER" id="PTHR30250">
    <property type="entry name" value="PST FAMILY PREDICTED COLANIC ACID TRANSPORTER"/>
    <property type="match status" value="1"/>
</dbReference>
<evidence type="ECO:0000256" key="1">
    <source>
        <dbReference type="ARBA" id="ARBA00004651"/>
    </source>
</evidence>
<evidence type="ECO:0000313" key="8">
    <source>
        <dbReference type="Proteomes" id="UP000824041"/>
    </source>
</evidence>
<comment type="subcellular location">
    <subcellularLocation>
        <location evidence="1">Cell membrane</location>
        <topology evidence="1">Multi-pass membrane protein</topology>
    </subcellularLocation>
</comment>
<protein>
    <submittedName>
        <fullName evidence="7">Oligosaccharide flippase family protein</fullName>
    </submittedName>
</protein>
<sequence>MPKERFLKGTLILICAGLITRFIGFFYRIFLSQAIGAQDLGIYQLTAPLQMLSLSAAAFGIQTAVSKLCAAHMAVGKSRDARDTFLLGAGLSLFLSVFLAWILYHNAGFFAVEILKEERTEPFIRLLSLGLPFSSLHICANGYYYAGNKTGIPSAIQLMEQLVRVGGTFLLYQIFLSEGKEISALIAVGGSLASEGAAALLSFLALGYDFHKHHYHLRRLARPLGKLSDILHLSVPFSLNRILLTLLSSIEVVLLPQRLRMYGLHPDAALGIYGVLTGMVMPLLLFPSTVTNSAAVMLMPSVAKLQALGQKKRIRYAARRAGQFCFFLGCLCTLLFFFFGRWAGNFLFHSPTAGTYIQTLSFLCPFLYTNTMLSSVLNGLGKTGTCLAHSVTCILLRIGFIFFGVPFFGIRGYFYGILLGELLLCVLHIASLARNC</sequence>
<dbReference type="InterPro" id="IPR024923">
    <property type="entry name" value="PG_synth_SpoVB"/>
</dbReference>
<dbReference type="InterPro" id="IPR050833">
    <property type="entry name" value="Poly_Biosynth_Transport"/>
</dbReference>
<feature type="transmembrane region" description="Helical" evidence="6">
    <location>
        <begin position="42"/>
        <end position="65"/>
    </location>
</feature>
<keyword evidence="3 6" id="KW-0812">Transmembrane</keyword>
<gene>
    <name evidence="7" type="ORF">IAA21_10755</name>
</gene>
<evidence type="ECO:0000256" key="3">
    <source>
        <dbReference type="ARBA" id="ARBA00022692"/>
    </source>
</evidence>
<dbReference type="EMBL" id="DXBU01000143">
    <property type="protein sequence ID" value="HIZ23257.1"/>
    <property type="molecule type" value="Genomic_DNA"/>
</dbReference>
<dbReference type="AlphaFoldDB" id="A0A9D2DU44"/>
<name>A0A9D2DU44_9FIRM</name>
<feature type="transmembrane region" description="Helical" evidence="6">
    <location>
        <begin position="356"/>
        <end position="380"/>
    </location>
</feature>
<feature type="transmembrane region" description="Helical" evidence="6">
    <location>
        <begin position="85"/>
        <end position="104"/>
    </location>
</feature>
<feature type="transmembrane region" description="Helical" evidence="6">
    <location>
        <begin position="387"/>
        <end position="407"/>
    </location>
</feature>
<feature type="transmembrane region" description="Helical" evidence="6">
    <location>
        <begin position="413"/>
        <end position="433"/>
    </location>
</feature>
<keyword evidence="5 6" id="KW-0472">Membrane</keyword>
<proteinExistence type="predicted"/>
<dbReference type="Proteomes" id="UP000824041">
    <property type="component" value="Unassembled WGS sequence"/>
</dbReference>
<feature type="transmembrane region" description="Helical" evidence="6">
    <location>
        <begin position="270"/>
        <end position="303"/>
    </location>
</feature>
<dbReference type="InterPro" id="IPR002797">
    <property type="entry name" value="Polysacc_synth"/>
</dbReference>
<evidence type="ECO:0000256" key="5">
    <source>
        <dbReference type="ARBA" id="ARBA00023136"/>
    </source>
</evidence>
<comment type="caution">
    <text evidence="7">The sequence shown here is derived from an EMBL/GenBank/DDBJ whole genome shotgun (WGS) entry which is preliminary data.</text>
</comment>
<dbReference type="Pfam" id="PF01943">
    <property type="entry name" value="Polysacc_synt"/>
    <property type="match status" value="1"/>
</dbReference>
<feature type="transmembrane region" description="Helical" evidence="6">
    <location>
        <begin position="12"/>
        <end position="30"/>
    </location>
</feature>
<accession>A0A9D2DU44</accession>
<evidence type="ECO:0000313" key="7">
    <source>
        <dbReference type="EMBL" id="HIZ23257.1"/>
    </source>
</evidence>
<dbReference type="GO" id="GO:0005886">
    <property type="term" value="C:plasma membrane"/>
    <property type="evidence" value="ECO:0007669"/>
    <property type="project" value="UniProtKB-SubCell"/>
</dbReference>
<keyword evidence="2" id="KW-1003">Cell membrane</keyword>
<feature type="transmembrane region" description="Helical" evidence="6">
    <location>
        <begin position="324"/>
        <end position="344"/>
    </location>
</feature>
<feature type="transmembrane region" description="Helical" evidence="6">
    <location>
        <begin position="182"/>
        <end position="208"/>
    </location>
</feature>
<reference evidence="7" key="1">
    <citation type="journal article" date="2021" name="PeerJ">
        <title>Extensive microbial diversity within the chicken gut microbiome revealed by metagenomics and culture.</title>
        <authorList>
            <person name="Gilroy R."/>
            <person name="Ravi A."/>
            <person name="Getino M."/>
            <person name="Pursley I."/>
            <person name="Horton D.L."/>
            <person name="Alikhan N.F."/>
            <person name="Baker D."/>
            <person name="Gharbi K."/>
            <person name="Hall N."/>
            <person name="Watson M."/>
            <person name="Adriaenssens E.M."/>
            <person name="Foster-Nyarko E."/>
            <person name="Jarju S."/>
            <person name="Secka A."/>
            <person name="Antonio M."/>
            <person name="Oren A."/>
            <person name="Chaudhuri R.R."/>
            <person name="La Ragione R."/>
            <person name="Hildebrand F."/>
            <person name="Pallen M.J."/>
        </authorList>
    </citation>
    <scope>NUCLEOTIDE SEQUENCE</scope>
    <source>
        <strain evidence="7">14324</strain>
    </source>
</reference>
<dbReference type="PIRSF" id="PIRSF038958">
    <property type="entry name" value="PG_synth_SpoVB"/>
    <property type="match status" value="1"/>
</dbReference>
<keyword evidence="4 6" id="KW-1133">Transmembrane helix</keyword>
<evidence type="ECO:0000256" key="2">
    <source>
        <dbReference type="ARBA" id="ARBA00022475"/>
    </source>
</evidence>
<feature type="transmembrane region" description="Helical" evidence="6">
    <location>
        <begin position="124"/>
        <end position="146"/>
    </location>
</feature>
<reference evidence="7" key="2">
    <citation type="submission" date="2021-04" db="EMBL/GenBank/DDBJ databases">
        <authorList>
            <person name="Gilroy R."/>
        </authorList>
    </citation>
    <scope>NUCLEOTIDE SEQUENCE</scope>
    <source>
        <strain evidence="7">14324</strain>
    </source>
</reference>